<dbReference type="AlphaFoldDB" id="A0A016WS17"/>
<gene>
    <name evidence="1" type="primary">Acey_s0526.g2954</name>
    <name evidence="1" type="ORF">Y032_0526g2954</name>
</gene>
<keyword evidence="2" id="KW-1185">Reference proteome</keyword>
<dbReference type="EMBL" id="JARK01000126">
    <property type="protein sequence ID" value="EYC42589.1"/>
    <property type="molecule type" value="Genomic_DNA"/>
</dbReference>
<sequence>MSKHIVLTSQRMTLLRCAPDFSENSLSKLKKIRFFFDGFSLWLPFQVGSPNIFEQCSHFSHVKPPCFREPPAFL</sequence>
<dbReference type="Proteomes" id="UP000024635">
    <property type="component" value="Unassembled WGS sequence"/>
</dbReference>
<name>A0A016WS17_9BILA</name>
<protein>
    <submittedName>
        <fullName evidence="1">Uncharacterized protein</fullName>
    </submittedName>
</protein>
<proteinExistence type="predicted"/>
<evidence type="ECO:0000313" key="2">
    <source>
        <dbReference type="Proteomes" id="UP000024635"/>
    </source>
</evidence>
<comment type="caution">
    <text evidence="1">The sequence shown here is derived from an EMBL/GenBank/DDBJ whole genome shotgun (WGS) entry which is preliminary data.</text>
</comment>
<organism evidence="1 2">
    <name type="scientific">Ancylostoma ceylanicum</name>
    <dbReference type="NCBI Taxonomy" id="53326"/>
    <lineage>
        <taxon>Eukaryota</taxon>
        <taxon>Metazoa</taxon>
        <taxon>Ecdysozoa</taxon>
        <taxon>Nematoda</taxon>
        <taxon>Chromadorea</taxon>
        <taxon>Rhabditida</taxon>
        <taxon>Rhabditina</taxon>
        <taxon>Rhabditomorpha</taxon>
        <taxon>Strongyloidea</taxon>
        <taxon>Ancylostomatidae</taxon>
        <taxon>Ancylostomatinae</taxon>
        <taxon>Ancylostoma</taxon>
    </lineage>
</organism>
<accession>A0A016WS17</accession>
<reference evidence="2" key="1">
    <citation type="journal article" date="2015" name="Nat. Genet.">
        <title>The genome and transcriptome of the zoonotic hookworm Ancylostoma ceylanicum identify infection-specific gene families.</title>
        <authorList>
            <person name="Schwarz E.M."/>
            <person name="Hu Y."/>
            <person name="Antoshechkin I."/>
            <person name="Miller M.M."/>
            <person name="Sternberg P.W."/>
            <person name="Aroian R.V."/>
        </authorList>
    </citation>
    <scope>NUCLEOTIDE SEQUENCE</scope>
    <source>
        <strain evidence="2">HY135</strain>
    </source>
</reference>
<evidence type="ECO:0000313" key="1">
    <source>
        <dbReference type="EMBL" id="EYC42589.1"/>
    </source>
</evidence>